<dbReference type="EMBL" id="SSTD01001877">
    <property type="protein sequence ID" value="TYK29007.1"/>
    <property type="molecule type" value="Genomic_DNA"/>
</dbReference>
<evidence type="ECO:0000313" key="2">
    <source>
        <dbReference type="Proteomes" id="UP000321947"/>
    </source>
</evidence>
<comment type="caution">
    <text evidence="1">The sequence shown here is derived from an EMBL/GenBank/DDBJ whole genome shotgun (WGS) entry which is preliminary data.</text>
</comment>
<name>A0A5D3DYN8_CUCMM</name>
<dbReference type="AlphaFoldDB" id="A0A5D3DYN8"/>
<proteinExistence type="predicted"/>
<evidence type="ECO:0000313" key="1">
    <source>
        <dbReference type="EMBL" id="TYK29007.1"/>
    </source>
</evidence>
<organism evidence="1 2">
    <name type="scientific">Cucumis melo var. makuwa</name>
    <name type="common">Oriental melon</name>
    <dbReference type="NCBI Taxonomy" id="1194695"/>
    <lineage>
        <taxon>Eukaryota</taxon>
        <taxon>Viridiplantae</taxon>
        <taxon>Streptophyta</taxon>
        <taxon>Embryophyta</taxon>
        <taxon>Tracheophyta</taxon>
        <taxon>Spermatophyta</taxon>
        <taxon>Magnoliopsida</taxon>
        <taxon>eudicotyledons</taxon>
        <taxon>Gunneridae</taxon>
        <taxon>Pentapetalae</taxon>
        <taxon>rosids</taxon>
        <taxon>fabids</taxon>
        <taxon>Cucurbitales</taxon>
        <taxon>Cucurbitaceae</taxon>
        <taxon>Benincaseae</taxon>
        <taxon>Cucumis</taxon>
    </lineage>
</organism>
<protein>
    <submittedName>
        <fullName evidence="1">Cysteine desulfurase 2</fullName>
    </submittedName>
</protein>
<accession>A0A5D3DYN8</accession>
<gene>
    <name evidence="1" type="ORF">E5676_scaffold120G001130</name>
</gene>
<dbReference type="Proteomes" id="UP000321947">
    <property type="component" value="Unassembled WGS sequence"/>
</dbReference>
<sequence length="105" mass="12074">MPMLLYSNYKATISIPQSPFLHDRTKYIEIDKHFTEEKIDQGIICIPYRSTIEQIAEVLIKGLQRWQFPPPSLHSLISPSSFTLLSSSLLFGRPSTRQQHGSEEL</sequence>
<reference evidence="1 2" key="1">
    <citation type="submission" date="2019-08" db="EMBL/GenBank/DDBJ databases">
        <title>Draft genome sequences of two oriental melons (Cucumis melo L. var makuwa).</title>
        <authorList>
            <person name="Kwon S.-Y."/>
        </authorList>
    </citation>
    <scope>NUCLEOTIDE SEQUENCE [LARGE SCALE GENOMIC DNA]</scope>
    <source>
        <strain evidence="2">cv. Chang Bougi</strain>
        <tissue evidence="1">Leaf</tissue>
    </source>
</reference>